<dbReference type="SUPFAM" id="SSF47090">
    <property type="entry name" value="PGBD-like"/>
    <property type="match status" value="1"/>
</dbReference>
<evidence type="ECO:0000313" key="3">
    <source>
        <dbReference type="Proteomes" id="UP000058114"/>
    </source>
</evidence>
<dbReference type="EMBL" id="CP013067">
    <property type="protein sequence ID" value="ALP40723.1"/>
    <property type="molecule type" value="Genomic_DNA"/>
</dbReference>
<dbReference type="InterPro" id="IPR003593">
    <property type="entry name" value="AAA+_ATPase"/>
</dbReference>
<dbReference type="PANTHER" id="PTHR35894:SF1">
    <property type="entry name" value="PHOSPHORIBULOKINASE _ URIDINE KINASE FAMILY"/>
    <property type="match status" value="1"/>
</dbReference>
<dbReference type="Pfam" id="PF21327">
    <property type="entry name" value="GspA_C39-like"/>
    <property type="match status" value="1"/>
</dbReference>
<dbReference type="InterPro" id="IPR036366">
    <property type="entry name" value="PGBDSf"/>
</dbReference>
<dbReference type="GO" id="GO:0016887">
    <property type="term" value="F:ATP hydrolysis activity"/>
    <property type="evidence" value="ECO:0007669"/>
    <property type="project" value="InterPro"/>
</dbReference>
<dbReference type="PATRIC" id="fig|652.5.peg.527"/>
<feature type="domain" description="AAA+ ATPase" evidence="1">
    <location>
        <begin position="42"/>
        <end position="195"/>
    </location>
</feature>
<evidence type="ECO:0000313" key="2">
    <source>
        <dbReference type="EMBL" id="ALP40723.1"/>
    </source>
</evidence>
<dbReference type="CDD" id="cd00009">
    <property type="entry name" value="AAA"/>
    <property type="match status" value="1"/>
</dbReference>
<dbReference type="RefSeq" id="WP_060583907.1">
    <property type="nucleotide sequence ID" value="NZ_CP013067.1"/>
</dbReference>
<organism evidence="2 3">
    <name type="scientific">Aeromonas schubertii</name>
    <dbReference type="NCBI Taxonomy" id="652"/>
    <lineage>
        <taxon>Bacteria</taxon>
        <taxon>Pseudomonadati</taxon>
        <taxon>Pseudomonadota</taxon>
        <taxon>Gammaproteobacteria</taxon>
        <taxon>Aeromonadales</taxon>
        <taxon>Aeromonadaceae</taxon>
        <taxon>Aeromonas</taxon>
    </lineage>
</organism>
<dbReference type="Gene3D" id="1.10.101.10">
    <property type="entry name" value="PGBD-like superfamily/PGBD"/>
    <property type="match status" value="1"/>
</dbReference>
<dbReference type="Pfam" id="PF13401">
    <property type="entry name" value="AAA_22"/>
    <property type="match status" value="1"/>
</dbReference>
<dbReference type="InterPro" id="IPR002477">
    <property type="entry name" value="Peptidoglycan-bd-like"/>
</dbReference>
<dbReference type="Gene3D" id="3.90.70.10">
    <property type="entry name" value="Cysteine proteinases"/>
    <property type="match status" value="1"/>
</dbReference>
<accession>A0A0S2SG96</accession>
<dbReference type="InterPro" id="IPR027417">
    <property type="entry name" value="P-loop_NTPase"/>
</dbReference>
<sequence length="522" mass="57729">MYTQFFGLAEAPFSISPNPKYLYMSERHGEALAHLVYGLQDGGGFVLLTGEVGTGKTTVSRCLLQQLPEGTEIAYILNPSLTERDLLAAICDEYRLAYEPDAGLKILFDLIRDHLLANLAAGRRSVVLIDEAQHLLPDVLEQLRLLTNLETDEKKLLQVVLIGQPELQQMLRQPLLRQLAQRITARYHLLPLTRSDVDAYVRFRLQIAGCLQPVFSAKAITTLHRLSGGIPRLINLICDRAMLAAYARGDHRINARDIALAAFEVTGQRDDGSWVSTLGVTAAGLLMLAAGWFGWQYAGVMPVRPVVKVEVPITEDETLEQQVQLEEAISQAYDPALALQNLYRVWGFEPELEEATCDEAPRAGLRCLNGTGTLAELEKMQHPAQVSLKDEHGNGYYATLVSLGAKQAHLLIGEQSWDVERDWLTKHWGGDYTLLWRLPKDGSTIIGNGAGKAQAQWLENAVSKALKQPPRKVSRFDAELKRKVEQFQKSAGLDVDGVAGGNTLLRLNVIAGDPMPKLEEAS</sequence>
<evidence type="ECO:0000259" key="1">
    <source>
        <dbReference type="SMART" id="SM00382"/>
    </source>
</evidence>
<gene>
    <name evidence="2" type="primary">exeA</name>
    <name evidence="2" type="ORF">WL1483_1304</name>
</gene>
<name>A0A0S2SG96_9GAMM</name>
<dbReference type="Gene3D" id="3.40.50.300">
    <property type="entry name" value="P-loop containing nucleotide triphosphate hydrolases"/>
    <property type="match status" value="1"/>
</dbReference>
<dbReference type="InterPro" id="IPR049945">
    <property type="entry name" value="AAA_22"/>
</dbReference>
<dbReference type="KEGG" id="asr:WL1483_1304"/>
<proteinExistence type="predicted"/>
<reference evidence="2 3" key="2">
    <citation type="journal article" date="2016" name="Genome Announc.">
        <title>Complete Genome Sequence of the Highly Virulent Aeromonas schubertii Strain WL1483, Isolated from Diseased Snakehead Fish (Channa argus) in China.</title>
        <authorList>
            <person name="Liu L."/>
            <person name="Li N."/>
            <person name="Zhang D."/>
            <person name="Fu X."/>
            <person name="Shi C."/>
            <person name="Lin Q."/>
            <person name="Hao G."/>
        </authorList>
    </citation>
    <scope>NUCLEOTIDE SEQUENCE [LARGE SCALE GENOMIC DNA]</scope>
    <source>
        <strain evidence="2 3">WL1483</strain>
    </source>
</reference>
<dbReference type="InterPro" id="IPR052026">
    <property type="entry name" value="ExeA_AAA_ATPase_DNA-bind"/>
</dbReference>
<dbReference type="InterPro" id="IPR036365">
    <property type="entry name" value="PGBD-like_sf"/>
</dbReference>
<protein>
    <submittedName>
        <fullName evidence="2">General secretion pathway protein A</fullName>
    </submittedName>
</protein>
<dbReference type="Proteomes" id="UP000058114">
    <property type="component" value="Chromosome"/>
</dbReference>
<dbReference type="AlphaFoldDB" id="A0A0S2SG96"/>
<dbReference type="SMART" id="SM00382">
    <property type="entry name" value="AAA"/>
    <property type="match status" value="1"/>
</dbReference>
<reference evidence="3" key="1">
    <citation type="submission" date="2015-10" db="EMBL/GenBank/DDBJ databases">
        <title>Complete Genome Sequence of Aeromonas schubertii strain WL1483.</title>
        <authorList>
            <person name="Liu L."/>
        </authorList>
    </citation>
    <scope>NUCLEOTIDE SEQUENCE [LARGE SCALE GENOMIC DNA]</scope>
    <source>
        <strain evidence="3">WL1483</strain>
    </source>
</reference>
<dbReference type="Pfam" id="PF01471">
    <property type="entry name" value="PG_binding_1"/>
    <property type="match status" value="1"/>
</dbReference>
<dbReference type="SUPFAM" id="SSF52540">
    <property type="entry name" value="P-loop containing nucleoside triphosphate hydrolases"/>
    <property type="match status" value="1"/>
</dbReference>
<dbReference type="PANTHER" id="PTHR35894">
    <property type="entry name" value="GENERAL SECRETION PATHWAY PROTEIN A-RELATED"/>
    <property type="match status" value="1"/>
</dbReference>
<dbReference type="InterPro" id="IPR048809">
    <property type="entry name" value="GspA_C39-like"/>
</dbReference>